<sequence>MISFRQKGDFSKLTRFLERAKEAVHIGDLDKFGKEGVAALASATPVDSGETANSWYYEIENRKGSVTISFHNSNVQNGVPIAVILQYGHGTRNGGWVQGRDYINPAIQPIFDEIANNAWKEVTKL</sequence>
<dbReference type="RefSeq" id="WP_006780988.1">
    <property type="nucleotide sequence ID" value="NZ_BAABXO010000001.1"/>
</dbReference>
<comment type="caution">
    <text evidence="1">The sequence shown here is derived from an EMBL/GenBank/DDBJ whole genome shotgun (WGS) entry which is preliminary data.</text>
</comment>
<dbReference type="GeneID" id="93276753"/>
<evidence type="ECO:0000313" key="2">
    <source>
        <dbReference type="Proteomes" id="UP000283975"/>
    </source>
</evidence>
<dbReference type="EMBL" id="QSHZ01000023">
    <property type="protein sequence ID" value="RHC54334.1"/>
    <property type="molecule type" value="Genomic_DNA"/>
</dbReference>
<proteinExistence type="predicted"/>
<dbReference type="AlphaFoldDB" id="A0A414AS43"/>
<evidence type="ECO:0000313" key="1">
    <source>
        <dbReference type="EMBL" id="RHC54334.1"/>
    </source>
</evidence>
<gene>
    <name evidence="1" type="ORF">DW839_20220</name>
</gene>
<name>A0A414AS43_9FIRM</name>
<accession>A0A414AS43</accession>
<protein>
    <submittedName>
        <fullName evidence="1">HK97 gp10 family phage protein</fullName>
    </submittedName>
</protein>
<reference evidence="1 2" key="1">
    <citation type="submission" date="2018-08" db="EMBL/GenBank/DDBJ databases">
        <title>A genome reference for cultivated species of the human gut microbiota.</title>
        <authorList>
            <person name="Zou Y."/>
            <person name="Xue W."/>
            <person name="Luo G."/>
        </authorList>
    </citation>
    <scope>NUCLEOTIDE SEQUENCE [LARGE SCALE GENOMIC DNA]</scope>
    <source>
        <strain evidence="1 2">AM35-14</strain>
    </source>
</reference>
<organism evidence="1 2">
    <name type="scientific">Enterocloster bolteae</name>
    <dbReference type="NCBI Taxonomy" id="208479"/>
    <lineage>
        <taxon>Bacteria</taxon>
        <taxon>Bacillati</taxon>
        <taxon>Bacillota</taxon>
        <taxon>Clostridia</taxon>
        <taxon>Lachnospirales</taxon>
        <taxon>Lachnospiraceae</taxon>
        <taxon>Enterocloster</taxon>
    </lineage>
</organism>
<dbReference type="Proteomes" id="UP000283975">
    <property type="component" value="Unassembled WGS sequence"/>
</dbReference>